<keyword evidence="1" id="KW-0472">Membrane</keyword>
<dbReference type="AlphaFoldDB" id="A0A8W7Q2B8"/>
<sequence length="539" mass="60272">MVRSFASFSCRLINPPAQFSTFGHMDLGRLVEHLLHLGIVLDRHLPPGRIALVQIDQQPLVHLRAPRLSNIFSTLASFLIATFHRAGLRLYRSTSSRLFTFALHGLPFSRSHCSASSRTMFSRCAGLPASYIISTTRDPCTESVSCAYWPSRWRTSFSRDFSPTNRPVTNAFATNEPAGSLSISASRSFGISSSAASRAQALASASTTPVWPVRSRSSMLSSSSAKTISIMSLSVFGNELLELKRIVRAGESSQQILQYRCGLLHPYQVGKLGPSHQLYVKLVQQLVPLFRHGQRFRVVRRLLLGNATEIQHTLPYHVPGRRFPHKLLQIVDQILGHPLHVLATRLPMLVRVLFLQAVLVARPNASIAPFRRATHFLLFCILFFPLSILLPLMIGLQWRNRSQQRNVQRALQHVGRKLVAAKDAKVLRERFQQPGERFLIGVGEQILHDAAAHLIRGGPYLLALQLAEHIVRYQLPLLGVLFLGHGFEYRDQIVVLGLLQLGPAAEAFPLAEAFRTVQHPVEEEIKKALPVAPPEMVYK</sequence>
<protein>
    <submittedName>
        <fullName evidence="2">Uncharacterized protein</fullName>
    </submittedName>
</protein>
<evidence type="ECO:0000313" key="2">
    <source>
        <dbReference type="EnsemblMetazoa" id="ACOM041518-PA.1"/>
    </source>
</evidence>
<accession>A0A8W7Q2B8</accession>
<organism evidence="2">
    <name type="scientific">Anopheles coluzzii</name>
    <name type="common">African malaria mosquito</name>
    <dbReference type="NCBI Taxonomy" id="1518534"/>
    <lineage>
        <taxon>Eukaryota</taxon>
        <taxon>Metazoa</taxon>
        <taxon>Ecdysozoa</taxon>
        <taxon>Arthropoda</taxon>
        <taxon>Hexapoda</taxon>
        <taxon>Insecta</taxon>
        <taxon>Pterygota</taxon>
        <taxon>Neoptera</taxon>
        <taxon>Endopterygota</taxon>
        <taxon>Diptera</taxon>
        <taxon>Nematocera</taxon>
        <taxon>Culicoidea</taxon>
        <taxon>Culicidae</taxon>
        <taxon>Anophelinae</taxon>
        <taxon>Anopheles</taxon>
    </lineage>
</organism>
<keyword evidence="1" id="KW-0812">Transmembrane</keyword>
<dbReference type="EnsemblMetazoa" id="ACOM041518-RA">
    <property type="protein sequence ID" value="ACOM041518-PA.1"/>
    <property type="gene ID" value="ACOM041518"/>
</dbReference>
<name>A0A8W7Q2B8_ANOCL</name>
<dbReference type="Proteomes" id="UP000075882">
    <property type="component" value="Unassembled WGS sequence"/>
</dbReference>
<keyword evidence="1" id="KW-1133">Transmembrane helix</keyword>
<proteinExistence type="predicted"/>
<reference evidence="2" key="1">
    <citation type="submission" date="2022-08" db="UniProtKB">
        <authorList>
            <consortium name="EnsemblMetazoa"/>
        </authorList>
    </citation>
    <scope>IDENTIFICATION</scope>
</reference>
<feature type="transmembrane region" description="Helical" evidence="1">
    <location>
        <begin position="376"/>
        <end position="396"/>
    </location>
</feature>
<evidence type="ECO:0000256" key="1">
    <source>
        <dbReference type="SAM" id="Phobius"/>
    </source>
</evidence>